<name>I3V1V4_PSEPU</name>
<dbReference type="HOGENOM" id="CLU_2993344_0_0_6"/>
<organism evidence="1 2">
    <name type="scientific">Pseudomonas putida ND6</name>
    <dbReference type="NCBI Taxonomy" id="231023"/>
    <lineage>
        <taxon>Bacteria</taxon>
        <taxon>Pseudomonadati</taxon>
        <taxon>Pseudomonadota</taxon>
        <taxon>Gammaproteobacteria</taxon>
        <taxon>Pseudomonadales</taxon>
        <taxon>Pseudomonadaceae</taxon>
        <taxon>Pseudomonas</taxon>
    </lineage>
</organism>
<reference evidence="1 2" key="1">
    <citation type="journal article" date="2012" name="J. Bacteriol.">
        <title>Complete Genome Sequence of the Naphthalene-Degrading Pseudomonas putida Strain ND6.</title>
        <authorList>
            <person name="Li S."/>
            <person name="Zhao H."/>
            <person name="Li Y."/>
            <person name="Niu S."/>
            <person name="Cai B."/>
        </authorList>
    </citation>
    <scope>NUCLEOTIDE SEQUENCE [LARGE SCALE GENOMIC DNA]</scope>
    <source>
        <strain evidence="1 2">ND6</strain>
    </source>
</reference>
<proteinExistence type="predicted"/>
<dbReference type="AlphaFoldDB" id="I3V1V4"/>
<evidence type="ECO:0000313" key="1">
    <source>
        <dbReference type="EMBL" id="AFK71725.1"/>
    </source>
</evidence>
<evidence type="ECO:0000313" key="2">
    <source>
        <dbReference type="Proteomes" id="UP000005268"/>
    </source>
</evidence>
<accession>I3V1V4</accession>
<sequence length="57" mass="6252">MIRFNGRARSLNLVQKYLLAAIPNCFPESALDACSVGCIDCCCISTIVRHGLHLSTR</sequence>
<gene>
    <name evidence="1" type="ORF">YSA_09157</name>
</gene>
<dbReference type="Proteomes" id="UP000005268">
    <property type="component" value="Chromosome"/>
</dbReference>
<dbReference type="EMBL" id="CP003588">
    <property type="protein sequence ID" value="AFK71725.1"/>
    <property type="molecule type" value="Genomic_DNA"/>
</dbReference>
<dbReference type="KEGG" id="ppi:YSA_09157"/>
<protein>
    <submittedName>
        <fullName evidence="1">Uncharacterized protein</fullName>
    </submittedName>
</protein>